<evidence type="ECO:0000313" key="2">
    <source>
        <dbReference type="Proteomes" id="UP001595075"/>
    </source>
</evidence>
<sequence>MTWRSKWD</sequence>
<gene>
    <name evidence="1" type="ORF">VTL71DRAFT_12256</name>
</gene>
<evidence type="ECO:0000313" key="1">
    <source>
        <dbReference type="EMBL" id="KAL2059707.1"/>
    </source>
</evidence>
<reference evidence="1 2" key="1">
    <citation type="journal article" date="2024" name="Commun. Biol.">
        <title>Comparative genomic analysis of thermophilic fungi reveals convergent evolutionary adaptations and gene losses.</title>
        <authorList>
            <person name="Steindorff A.S."/>
            <person name="Aguilar-Pontes M.V."/>
            <person name="Robinson A.J."/>
            <person name="Andreopoulos B."/>
            <person name="LaButti K."/>
            <person name="Kuo A."/>
            <person name="Mondo S."/>
            <person name="Riley R."/>
            <person name="Otillar R."/>
            <person name="Haridas S."/>
            <person name="Lipzen A."/>
            <person name="Grimwood J."/>
            <person name="Schmutz J."/>
            <person name="Clum A."/>
            <person name="Reid I.D."/>
            <person name="Moisan M.C."/>
            <person name="Butler G."/>
            <person name="Nguyen T.T.M."/>
            <person name="Dewar K."/>
            <person name="Conant G."/>
            <person name="Drula E."/>
            <person name="Henrissat B."/>
            <person name="Hansel C."/>
            <person name="Singer S."/>
            <person name="Hutchinson M.I."/>
            <person name="de Vries R.P."/>
            <person name="Natvig D.O."/>
            <person name="Powell A.J."/>
            <person name="Tsang A."/>
            <person name="Grigoriev I.V."/>
        </authorList>
    </citation>
    <scope>NUCLEOTIDE SEQUENCE [LARGE SCALE GENOMIC DNA]</scope>
    <source>
        <strain evidence="1 2">CBS 494.80</strain>
    </source>
</reference>
<dbReference type="Proteomes" id="UP001595075">
    <property type="component" value="Unassembled WGS sequence"/>
</dbReference>
<dbReference type="EMBL" id="JAZHXI010000041">
    <property type="protein sequence ID" value="KAL2059707.1"/>
    <property type="molecule type" value="Genomic_DNA"/>
</dbReference>
<organism evidence="1 2">
    <name type="scientific">Oculimacula yallundae</name>
    <dbReference type="NCBI Taxonomy" id="86028"/>
    <lineage>
        <taxon>Eukaryota</taxon>
        <taxon>Fungi</taxon>
        <taxon>Dikarya</taxon>
        <taxon>Ascomycota</taxon>
        <taxon>Pezizomycotina</taxon>
        <taxon>Leotiomycetes</taxon>
        <taxon>Helotiales</taxon>
        <taxon>Ploettnerulaceae</taxon>
        <taxon>Oculimacula</taxon>
    </lineage>
</organism>
<accession>A0ABR4BPG7</accession>
<name>A0ABR4BPG7_9HELO</name>
<proteinExistence type="predicted"/>
<comment type="caution">
    <text evidence="1">The sequence shown here is derived from an EMBL/GenBank/DDBJ whole genome shotgun (WGS) entry which is preliminary data.</text>
</comment>
<protein>
    <submittedName>
        <fullName evidence="1">Uncharacterized protein</fullName>
    </submittedName>
</protein>
<keyword evidence="2" id="KW-1185">Reference proteome</keyword>